<dbReference type="GO" id="GO:0004424">
    <property type="term" value="F:imidazoleglycerol-phosphate dehydratase activity"/>
    <property type="evidence" value="ECO:0007669"/>
    <property type="project" value="UniProtKB-UniRule"/>
</dbReference>
<protein>
    <recommendedName>
        <fullName evidence="2 6">Imidazoleglycerol-phosphate dehydratase</fullName>
        <shortName evidence="6">IGPD</shortName>
        <ecNumber evidence="6 7">4.2.1.19</ecNumber>
    </recommendedName>
</protein>
<dbReference type="NCBIfam" id="NF002114">
    <property type="entry name" value="PRK00951.2-4"/>
    <property type="match status" value="1"/>
</dbReference>
<evidence type="ECO:0000256" key="2">
    <source>
        <dbReference type="ARBA" id="ARBA00016664"/>
    </source>
</evidence>
<dbReference type="GO" id="GO:0005737">
    <property type="term" value="C:cytoplasm"/>
    <property type="evidence" value="ECO:0007669"/>
    <property type="project" value="UniProtKB-SubCell"/>
</dbReference>
<reference evidence="8" key="1">
    <citation type="submission" date="2021-03" db="EMBL/GenBank/DDBJ databases">
        <title>Taxonomic study of Clostridium polyendosporum from meadow-gley soil under rice.</title>
        <authorList>
            <person name="Kobayashi H."/>
            <person name="Tanizawa Y."/>
            <person name="Yagura M."/>
        </authorList>
    </citation>
    <scope>NUCLEOTIDE SEQUENCE</scope>
    <source>
        <strain evidence="8">JCM 30710</strain>
    </source>
</reference>
<dbReference type="PANTHER" id="PTHR23133:SF2">
    <property type="entry name" value="IMIDAZOLEGLYCEROL-PHOSPHATE DEHYDRATASE"/>
    <property type="match status" value="1"/>
</dbReference>
<dbReference type="GO" id="GO:0000105">
    <property type="term" value="P:L-histidine biosynthetic process"/>
    <property type="evidence" value="ECO:0007669"/>
    <property type="project" value="UniProtKB-UniRule"/>
</dbReference>
<proteinExistence type="inferred from homology"/>
<dbReference type="HAMAP" id="MF_00076">
    <property type="entry name" value="HisB"/>
    <property type="match status" value="1"/>
</dbReference>
<dbReference type="PROSITE" id="PS00954">
    <property type="entry name" value="IGP_DEHYDRATASE_1"/>
    <property type="match status" value="1"/>
</dbReference>
<dbReference type="PANTHER" id="PTHR23133">
    <property type="entry name" value="IMIDAZOLEGLYCEROL-PHOSPHATE DEHYDRATASE HIS7"/>
    <property type="match status" value="1"/>
</dbReference>
<keyword evidence="6" id="KW-0963">Cytoplasm</keyword>
<dbReference type="Proteomes" id="UP000679179">
    <property type="component" value="Unassembled WGS sequence"/>
</dbReference>
<dbReference type="CDD" id="cd07914">
    <property type="entry name" value="IGPD"/>
    <property type="match status" value="1"/>
</dbReference>
<dbReference type="PROSITE" id="PS00955">
    <property type="entry name" value="IGP_DEHYDRATASE_2"/>
    <property type="match status" value="1"/>
</dbReference>
<dbReference type="FunFam" id="3.30.230.40:FF:000003">
    <property type="entry name" value="Imidazoleglycerol-phosphate dehydratase HisB"/>
    <property type="match status" value="1"/>
</dbReference>
<dbReference type="NCBIfam" id="NF002109">
    <property type="entry name" value="PRK00951.1-5"/>
    <property type="match status" value="1"/>
</dbReference>
<keyword evidence="9" id="KW-1185">Reference proteome</keyword>
<comment type="caution">
    <text evidence="8">The sequence shown here is derived from an EMBL/GenBank/DDBJ whole genome shotgun (WGS) entry which is preliminary data.</text>
</comment>
<comment type="catalytic activity">
    <reaction evidence="6 7">
        <text>D-erythro-1-(imidazol-4-yl)glycerol 3-phosphate = 3-(imidazol-4-yl)-2-oxopropyl phosphate + H2O</text>
        <dbReference type="Rhea" id="RHEA:11040"/>
        <dbReference type="ChEBI" id="CHEBI:15377"/>
        <dbReference type="ChEBI" id="CHEBI:57766"/>
        <dbReference type="ChEBI" id="CHEBI:58278"/>
        <dbReference type="EC" id="4.2.1.19"/>
    </reaction>
</comment>
<evidence type="ECO:0000256" key="7">
    <source>
        <dbReference type="RuleBase" id="RU000599"/>
    </source>
</evidence>
<sequence length="195" mass="21396">MRVGEVKRKTGETDIDIKLNLDGEGNYEIETGVGFFDHMLTLLSKHSLIDLKVKCKGDLEIDGHHTVEDIGIALGKALSQALGDKSGIKRYGTSYVPMDEALGFVSLDLSGRGFLVLDAPFDMSKSIGEFDVELVEEFFRALATNGGITLHAKVFYGRNHHHMVEALFKALGRALREAVTKDEKIKGVMSTKGIL</sequence>
<dbReference type="EC" id="4.2.1.19" evidence="6 7"/>
<dbReference type="AlphaFoldDB" id="A0A919RYR5"/>
<dbReference type="InterPro" id="IPR020568">
    <property type="entry name" value="Ribosomal_Su5_D2-typ_SF"/>
</dbReference>
<dbReference type="Pfam" id="PF00475">
    <property type="entry name" value="IGPD"/>
    <property type="match status" value="1"/>
</dbReference>
<name>A0A919RYR5_9CLOT</name>
<dbReference type="Gene3D" id="3.30.230.40">
    <property type="entry name" value="Imidazole glycerol phosphate dehydratase, domain 1"/>
    <property type="match status" value="2"/>
</dbReference>
<keyword evidence="3 6" id="KW-0028">Amino-acid biosynthesis</keyword>
<evidence type="ECO:0000256" key="6">
    <source>
        <dbReference type="HAMAP-Rule" id="MF_00076"/>
    </source>
</evidence>
<organism evidence="8 9">
    <name type="scientific">Clostridium polyendosporum</name>
    <dbReference type="NCBI Taxonomy" id="69208"/>
    <lineage>
        <taxon>Bacteria</taxon>
        <taxon>Bacillati</taxon>
        <taxon>Bacillota</taxon>
        <taxon>Clostridia</taxon>
        <taxon>Eubacteriales</taxon>
        <taxon>Clostridiaceae</taxon>
        <taxon>Clostridium</taxon>
    </lineage>
</organism>
<dbReference type="InterPro" id="IPR020565">
    <property type="entry name" value="ImidazoleglycerP_deHydtase_CS"/>
</dbReference>
<keyword evidence="5 6" id="KW-0456">Lyase</keyword>
<accession>A0A919RYR5</accession>
<evidence type="ECO:0000256" key="4">
    <source>
        <dbReference type="ARBA" id="ARBA00023102"/>
    </source>
</evidence>
<dbReference type="NCBIfam" id="NF002111">
    <property type="entry name" value="PRK00951.2-1"/>
    <property type="match status" value="1"/>
</dbReference>
<evidence type="ECO:0000256" key="5">
    <source>
        <dbReference type="ARBA" id="ARBA00023239"/>
    </source>
</evidence>
<comment type="subcellular location">
    <subcellularLocation>
        <location evidence="6 7">Cytoplasm</location>
    </subcellularLocation>
</comment>
<dbReference type="FunFam" id="3.30.230.40:FF:000001">
    <property type="entry name" value="Imidazoleglycerol-phosphate dehydratase HisB"/>
    <property type="match status" value="1"/>
</dbReference>
<gene>
    <name evidence="6 8" type="primary">hisB</name>
    <name evidence="8" type="ORF">CPJCM30710_09000</name>
</gene>
<dbReference type="EMBL" id="BOPZ01000005">
    <property type="protein sequence ID" value="GIM28234.1"/>
    <property type="molecule type" value="Genomic_DNA"/>
</dbReference>
<evidence type="ECO:0000256" key="1">
    <source>
        <dbReference type="ARBA" id="ARBA00005047"/>
    </source>
</evidence>
<dbReference type="InterPro" id="IPR000807">
    <property type="entry name" value="ImidazoleglycerolP_deHydtase"/>
</dbReference>
<comment type="pathway">
    <text evidence="1 6 7">Amino-acid biosynthesis; L-histidine biosynthesis; L-histidine from 5-phospho-alpha-D-ribose 1-diphosphate: step 6/9.</text>
</comment>
<evidence type="ECO:0000256" key="3">
    <source>
        <dbReference type="ARBA" id="ARBA00022605"/>
    </source>
</evidence>
<dbReference type="SUPFAM" id="SSF54211">
    <property type="entry name" value="Ribosomal protein S5 domain 2-like"/>
    <property type="match status" value="2"/>
</dbReference>
<dbReference type="InterPro" id="IPR038494">
    <property type="entry name" value="IGPD_sf"/>
</dbReference>
<evidence type="ECO:0000313" key="9">
    <source>
        <dbReference type="Proteomes" id="UP000679179"/>
    </source>
</evidence>
<keyword evidence="4 6" id="KW-0368">Histidine biosynthesis</keyword>
<dbReference type="NCBIfam" id="NF002107">
    <property type="entry name" value="PRK00951.1-2"/>
    <property type="match status" value="1"/>
</dbReference>
<evidence type="ECO:0000313" key="8">
    <source>
        <dbReference type="EMBL" id="GIM28234.1"/>
    </source>
</evidence>
<comment type="similarity">
    <text evidence="6 7">Belongs to the imidazoleglycerol-phosphate dehydratase family.</text>
</comment>